<dbReference type="InterPro" id="IPR041483">
    <property type="entry name" value="TetR_C_34"/>
</dbReference>
<keyword evidence="3" id="KW-1185">Reference proteome</keyword>
<dbReference type="STRING" id="402600.SAMN05216188_101340"/>
<accession>A0A1H9ABF3</accession>
<reference evidence="3" key="1">
    <citation type="submission" date="2016-10" db="EMBL/GenBank/DDBJ databases">
        <authorList>
            <person name="Varghese N."/>
            <person name="Submissions S."/>
        </authorList>
    </citation>
    <scope>NUCLEOTIDE SEQUENCE [LARGE SCALE GENOMIC DNA]</scope>
    <source>
        <strain evidence="3">CGMCC 4.3525</strain>
    </source>
</reference>
<dbReference type="RefSeq" id="WP_089948501.1">
    <property type="nucleotide sequence ID" value="NZ_FOFR01000001.1"/>
</dbReference>
<proteinExistence type="predicted"/>
<dbReference type="Pfam" id="PF17929">
    <property type="entry name" value="TetR_C_34"/>
    <property type="match status" value="1"/>
</dbReference>
<gene>
    <name evidence="2" type="ORF">SAMN05216188_101340</name>
</gene>
<dbReference type="Proteomes" id="UP000199352">
    <property type="component" value="Unassembled WGS sequence"/>
</dbReference>
<feature type="domain" description="Tetracyclin repressor-like C-terminal" evidence="1">
    <location>
        <begin position="42"/>
        <end position="157"/>
    </location>
</feature>
<organism evidence="2 3">
    <name type="scientific">Lentzea xinjiangensis</name>
    <dbReference type="NCBI Taxonomy" id="402600"/>
    <lineage>
        <taxon>Bacteria</taxon>
        <taxon>Bacillati</taxon>
        <taxon>Actinomycetota</taxon>
        <taxon>Actinomycetes</taxon>
        <taxon>Pseudonocardiales</taxon>
        <taxon>Pseudonocardiaceae</taxon>
        <taxon>Lentzea</taxon>
    </lineage>
</organism>
<evidence type="ECO:0000313" key="2">
    <source>
        <dbReference type="EMBL" id="SEP73994.1"/>
    </source>
</evidence>
<dbReference type="AlphaFoldDB" id="A0A1H9ABF3"/>
<dbReference type="OrthoDB" id="6637160at2"/>
<sequence>MTEILPENRASAAHDFRGRPEAEMAGFVAGLEREAAPPGGPASALADRPVLCDLLSAQAATVLERNISAETAIRHKRTAGGHLRSMVRLTSRHVPEIGDEGATTLLETVLLVAVAAWPHSRPPQSLLAAYDADPAVAATRIDFADVVRRTAEVTAAGLLARAETVRAQGGPA</sequence>
<name>A0A1H9ABF3_9PSEU</name>
<dbReference type="EMBL" id="FOFR01000001">
    <property type="protein sequence ID" value="SEP73994.1"/>
    <property type="molecule type" value="Genomic_DNA"/>
</dbReference>
<evidence type="ECO:0000313" key="3">
    <source>
        <dbReference type="Proteomes" id="UP000199352"/>
    </source>
</evidence>
<protein>
    <recommendedName>
        <fullName evidence="1">Tetracyclin repressor-like C-terminal domain-containing protein</fullName>
    </recommendedName>
</protein>
<dbReference type="Gene3D" id="1.10.357.10">
    <property type="entry name" value="Tetracycline Repressor, domain 2"/>
    <property type="match status" value="1"/>
</dbReference>
<evidence type="ECO:0000259" key="1">
    <source>
        <dbReference type="Pfam" id="PF17929"/>
    </source>
</evidence>